<feature type="binding site" evidence="12">
    <location>
        <position position="270"/>
    </location>
    <ligand>
        <name>[4Fe-4S] cluster</name>
        <dbReference type="ChEBI" id="CHEBI:49883"/>
        <label>2</label>
        <note>4Fe-4S-substrate</note>
    </ligand>
</feature>
<evidence type="ECO:0000256" key="6">
    <source>
        <dbReference type="ARBA" id="ARBA00023004"/>
    </source>
</evidence>
<comment type="caution">
    <text evidence="14">The sequence shown here is derived from an EMBL/GenBank/DDBJ whole genome shotgun (WGS) entry which is preliminary data.</text>
</comment>
<keyword evidence="9 12" id="KW-0501">Molybdenum cofactor biosynthesis</keyword>
<comment type="catalytic activity">
    <reaction evidence="11 12">
        <text>GTP + AH2 + S-adenosyl-L-methionine = (8S)-3',8-cyclo-7,8-dihydroguanosine 5'-triphosphate + 5'-deoxyadenosine + L-methionine + A + H(+)</text>
        <dbReference type="Rhea" id="RHEA:49576"/>
        <dbReference type="ChEBI" id="CHEBI:13193"/>
        <dbReference type="ChEBI" id="CHEBI:15378"/>
        <dbReference type="ChEBI" id="CHEBI:17319"/>
        <dbReference type="ChEBI" id="CHEBI:17499"/>
        <dbReference type="ChEBI" id="CHEBI:37565"/>
        <dbReference type="ChEBI" id="CHEBI:57844"/>
        <dbReference type="ChEBI" id="CHEBI:59789"/>
        <dbReference type="ChEBI" id="CHEBI:131766"/>
        <dbReference type="EC" id="4.1.99.22"/>
    </reaction>
</comment>
<evidence type="ECO:0000256" key="2">
    <source>
        <dbReference type="ARBA" id="ARBA00022485"/>
    </source>
</evidence>
<feature type="binding site" evidence="12">
    <location>
        <position position="120"/>
    </location>
    <ligand>
        <name>S-adenosyl-L-methionine</name>
        <dbReference type="ChEBI" id="CHEBI:59789"/>
    </ligand>
</feature>
<feature type="binding site" evidence="12">
    <location>
        <position position="156"/>
    </location>
    <ligand>
        <name>GTP</name>
        <dbReference type="ChEBI" id="CHEBI:37565"/>
    </ligand>
</feature>
<evidence type="ECO:0000256" key="4">
    <source>
        <dbReference type="ARBA" id="ARBA00022723"/>
    </source>
</evidence>
<dbReference type="InterPro" id="IPR006638">
    <property type="entry name" value="Elp3/MiaA/NifB-like_rSAM"/>
</dbReference>
<dbReference type="InterPro" id="IPR010505">
    <property type="entry name" value="MoaA_twitch"/>
</dbReference>
<comment type="similarity">
    <text evidence="12">Belongs to the radical SAM superfamily. MoaA family.</text>
</comment>
<dbReference type="InterPro" id="IPR040064">
    <property type="entry name" value="MoaA-like"/>
</dbReference>
<feature type="domain" description="Radical SAM core" evidence="13">
    <location>
        <begin position="6"/>
        <end position="227"/>
    </location>
</feature>
<feature type="binding site" evidence="12">
    <location>
        <position position="256"/>
    </location>
    <ligand>
        <name>[4Fe-4S] cluster</name>
        <dbReference type="ChEBI" id="CHEBI:49883"/>
        <label>2</label>
        <note>4Fe-4S-substrate</note>
    </ligand>
</feature>
<keyword evidence="4 12" id="KW-0479">Metal-binding</keyword>
<keyword evidence="7 12" id="KW-0411">Iron-sulfur</keyword>
<dbReference type="PROSITE" id="PS51918">
    <property type="entry name" value="RADICAL_SAM"/>
    <property type="match status" value="1"/>
</dbReference>
<dbReference type="CDD" id="cd21117">
    <property type="entry name" value="Twitch_MoaA"/>
    <property type="match status" value="1"/>
</dbReference>
<dbReference type="NCBIfam" id="TIGR02666">
    <property type="entry name" value="moaA"/>
    <property type="match status" value="1"/>
</dbReference>
<feature type="binding site" evidence="12">
    <location>
        <position position="190"/>
    </location>
    <ligand>
        <name>S-adenosyl-L-methionine</name>
        <dbReference type="ChEBI" id="CHEBI:59789"/>
    </ligand>
</feature>
<dbReference type="EC" id="4.1.99.22" evidence="1 12"/>
<feature type="binding site" evidence="12">
    <location>
        <position position="65"/>
    </location>
    <ligand>
        <name>GTP</name>
        <dbReference type="ChEBI" id="CHEBI:37565"/>
    </ligand>
</feature>
<comment type="pathway">
    <text evidence="12">Cofactor biosynthesis; molybdopterin biosynthesis.</text>
</comment>
<dbReference type="GO" id="GO:0051539">
    <property type="term" value="F:4 iron, 4 sulfur cluster binding"/>
    <property type="evidence" value="ECO:0007669"/>
    <property type="project" value="UniProtKB-UniRule"/>
</dbReference>
<evidence type="ECO:0000313" key="15">
    <source>
        <dbReference type="Proteomes" id="UP000811899"/>
    </source>
</evidence>
<dbReference type="Gene3D" id="3.20.20.70">
    <property type="entry name" value="Aldolase class I"/>
    <property type="match status" value="1"/>
</dbReference>
<keyword evidence="8 12" id="KW-0342">GTP-binding</keyword>
<keyword evidence="2 12" id="KW-0004">4Fe-4S</keyword>
<feature type="binding site" evidence="12">
    <location>
        <position position="15"/>
    </location>
    <ligand>
        <name>GTP</name>
        <dbReference type="ChEBI" id="CHEBI:37565"/>
    </ligand>
</feature>
<dbReference type="GO" id="GO:0061799">
    <property type="term" value="F:cyclic pyranopterin monophosphate synthase activity"/>
    <property type="evidence" value="ECO:0007669"/>
    <property type="project" value="TreeGrafter"/>
</dbReference>
<evidence type="ECO:0000256" key="7">
    <source>
        <dbReference type="ARBA" id="ARBA00023014"/>
    </source>
</evidence>
<feature type="binding site" evidence="12">
    <location>
        <position position="253"/>
    </location>
    <ligand>
        <name>[4Fe-4S] cluster</name>
        <dbReference type="ChEBI" id="CHEBI:49883"/>
        <label>2</label>
        <note>4Fe-4S-substrate</note>
    </ligand>
</feature>
<evidence type="ECO:0000256" key="5">
    <source>
        <dbReference type="ARBA" id="ARBA00022741"/>
    </source>
</evidence>
<dbReference type="PROSITE" id="PS01305">
    <property type="entry name" value="MOAA_NIFB_PQQE"/>
    <property type="match status" value="1"/>
</dbReference>
<protein>
    <recommendedName>
        <fullName evidence="1 12">GTP 3',8-cyclase</fullName>
        <ecNumber evidence="1 12">4.1.99.22</ecNumber>
    </recommendedName>
    <alternativeName>
        <fullName evidence="12">Molybdenum cofactor biosynthesis protein A</fullName>
    </alternativeName>
</protein>
<evidence type="ECO:0000256" key="11">
    <source>
        <dbReference type="ARBA" id="ARBA00048697"/>
    </source>
</evidence>
<evidence type="ECO:0000256" key="12">
    <source>
        <dbReference type="HAMAP-Rule" id="MF_01225"/>
    </source>
</evidence>
<evidence type="ECO:0000256" key="3">
    <source>
        <dbReference type="ARBA" id="ARBA00022691"/>
    </source>
</evidence>
<dbReference type="CDD" id="cd01335">
    <property type="entry name" value="Radical_SAM"/>
    <property type="match status" value="1"/>
</dbReference>
<dbReference type="SFLD" id="SFLDG01383">
    <property type="entry name" value="cyclic_pyranopterin_phosphate"/>
    <property type="match status" value="1"/>
</dbReference>
<organism evidence="14 15">
    <name type="scientific">Geoanaerobacter pelophilus</name>
    <dbReference type="NCBI Taxonomy" id="60036"/>
    <lineage>
        <taxon>Bacteria</taxon>
        <taxon>Pseudomonadati</taxon>
        <taxon>Thermodesulfobacteriota</taxon>
        <taxon>Desulfuromonadia</taxon>
        <taxon>Geobacterales</taxon>
        <taxon>Geobacteraceae</taxon>
        <taxon>Geoanaerobacter</taxon>
    </lineage>
</organism>
<feature type="binding site" evidence="12">
    <location>
        <begin position="258"/>
        <end position="260"/>
    </location>
    <ligand>
        <name>GTP</name>
        <dbReference type="ChEBI" id="CHEBI:37565"/>
    </ligand>
</feature>
<dbReference type="SMART" id="SM00729">
    <property type="entry name" value="Elp3"/>
    <property type="match status" value="1"/>
</dbReference>
<keyword evidence="6 12" id="KW-0408">Iron</keyword>
<keyword evidence="3 12" id="KW-0949">S-adenosyl-L-methionine</keyword>
<dbReference type="InterPro" id="IPR013785">
    <property type="entry name" value="Aldolase_TIM"/>
</dbReference>
<feature type="binding site" evidence="12">
    <location>
        <position position="26"/>
    </location>
    <ligand>
        <name>[4Fe-4S] cluster</name>
        <dbReference type="ChEBI" id="CHEBI:49883"/>
        <label>1</label>
        <note>4Fe-4S-S-AdoMet</note>
    </ligand>
</feature>
<dbReference type="InterPro" id="IPR013483">
    <property type="entry name" value="MoaA"/>
</dbReference>
<comment type="subunit">
    <text evidence="12">Monomer and homodimer.</text>
</comment>
<evidence type="ECO:0000256" key="1">
    <source>
        <dbReference type="ARBA" id="ARBA00012167"/>
    </source>
</evidence>
<name>A0AAW4L6B9_9BACT</name>
<evidence type="ECO:0000313" key="14">
    <source>
        <dbReference type="EMBL" id="MBT0665097.1"/>
    </source>
</evidence>
<dbReference type="GO" id="GO:0005525">
    <property type="term" value="F:GTP binding"/>
    <property type="evidence" value="ECO:0007669"/>
    <property type="project" value="UniProtKB-UniRule"/>
</dbReference>
<keyword evidence="10 12" id="KW-0456">Lyase</keyword>
<proteinExistence type="inferred from homology"/>
<feature type="binding site" evidence="12">
    <location>
        <position position="29"/>
    </location>
    <ligand>
        <name>[4Fe-4S] cluster</name>
        <dbReference type="ChEBI" id="CHEBI:49883"/>
        <label>1</label>
        <note>4Fe-4S-S-AdoMet</note>
    </ligand>
</feature>
<dbReference type="InterPro" id="IPR007197">
    <property type="entry name" value="rSAM"/>
</dbReference>
<dbReference type="SFLD" id="SFLDG01386">
    <property type="entry name" value="main_SPASM_domain-containing"/>
    <property type="match status" value="1"/>
</dbReference>
<feature type="binding site" evidence="12">
    <location>
        <position position="96"/>
    </location>
    <ligand>
        <name>GTP</name>
        <dbReference type="ChEBI" id="CHEBI:37565"/>
    </ligand>
</feature>
<keyword evidence="5 12" id="KW-0547">Nucleotide-binding</keyword>
<dbReference type="Pfam" id="PF06463">
    <property type="entry name" value="Mob_synth_C"/>
    <property type="match status" value="1"/>
</dbReference>
<reference evidence="14 15" key="1">
    <citation type="submission" date="2021-05" db="EMBL/GenBank/DDBJ databases">
        <title>The draft genome of Geobacter pelophilus DSM 12255.</title>
        <authorList>
            <person name="Xu Z."/>
            <person name="Masuda Y."/>
            <person name="Itoh H."/>
            <person name="Senoo K."/>
        </authorList>
    </citation>
    <scope>NUCLEOTIDE SEQUENCE [LARGE SCALE GENOMIC DNA]</scope>
    <source>
        <strain evidence="14 15">DSM 12255</strain>
    </source>
</reference>
<comment type="cofactor">
    <cofactor evidence="12">
        <name>[4Fe-4S] cluster</name>
        <dbReference type="ChEBI" id="CHEBI:49883"/>
    </cofactor>
    <text evidence="12">Binds 2 [4Fe-4S] clusters. Binds 1 [4Fe-4S] cluster coordinated with 3 cysteines and an exchangeable S-adenosyl-L-methionine and 1 [4Fe-4S] cluster coordinated with 3 cysteines and the GTP-derived substrate.</text>
</comment>
<feature type="binding site" evidence="12">
    <location>
        <position position="22"/>
    </location>
    <ligand>
        <name>[4Fe-4S] cluster</name>
        <dbReference type="ChEBI" id="CHEBI:49883"/>
        <label>1</label>
        <note>4Fe-4S-S-AdoMet</note>
    </ligand>
</feature>
<dbReference type="Pfam" id="PF04055">
    <property type="entry name" value="Radical_SAM"/>
    <property type="match status" value="1"/>
</dbReference>
<dbReference type="GO" id="GO:1904047">
    <property type="term" value="F:S-adenosyl-L-methionine binding"/>
    <property type="evidence" value="ECO:0007669"/>
    <property type="project" value="UniProtKB-UniRule"/>
</dbReference>
<dbReference type="EMBL" id="JAHCVJ010000005">
    <property type="protein sequence ID" value="MBT0665097.1"/>
    <property type="molecule type" value="Genomic_DNA"/>
</dbReference>
<dbReference type="InterPro" id="IPR058240">
    <property type="entry name" value="rSAM_sf"/>
</dbReference>
<dbReference type="RefSeq" id="WP_214171879.1">
    <property type="nucleotide sequence ID" value="NZ_JAHCVJ010000005.1"/>
</dbReference>
<dbReference type="GO" id="GO:0006777">
    <property type="term" value="P:Mo-molybdopterin cofactor biosynthetic process"/>
    <property type="evidence" value="ECO:0007669"/>
    <property type="project" value="UniProtKB-UniRule"/>
</dbReference>
<dbReference type="GO" id="GO:0061798">
    <property type="term" value="F:GTP 3',8'-cyclase activity"/>
    <property type="evidence" value="ECO:0007669"/>
    <property type="project" value="UniProtKB-UniRule"/>
</dbReference>
<dbReference type="GO" id="GO:0046872">
    <property type="term" value="F:metal ion binding"/>
    <property type="evidence" value="ECO:0007669"/>
    <property type="project" value="UniProtKB-KW"/>
</dbReference>
<feature type="binding site" evidence="12">
    <location>
        <position position="28"/>
    </location>
    <ligand>
        <name>S-adenosyl-L-methionine</name>
        <dbReference type="ChEBI" id="CHEBI:59789"/>
    </ligand>
</feature>
<dbReference type="SFLD" id="SFLDG01067">
    <property type="entry name" value="SPASM/twitch_domain_containing"/>
    <property type="match status" value="1"/>
</dbReference>
<comment type="function">
    <text evidence="12">Catalyzes the cyclization of GTP to (8S)-3',8-cyclo-7,8-dihydroguanosine 5'-triphosphate.</text>
</comment>
<dbReference type="InterPro" id="IPR050105">
    <property type="entry name" value="MoCo_biosynth_MoaA/MoaC"/>
</dbReference>
<dbReference type="HAMAP" id="MF_01225_B">
    <property type="entry name" value="MoaA_B"/>
    <property type="match status" value="1"/>
</dbReference>
<evidence type="ECO:0000259" key="13">
    <source>
        <dbReference type="PROSITE" id="PS51918"/>
    </source>
</evidence>
<sequence>MELTDGYGRNINYLRLSVTDRCNMRCIYCMPSEGIRLLEHHEVLSYEELLLVARAAIANGIEKIRVTGGEPLVRKGIIRFLEQLAAIPGLRQLVLTTNGLALAEMAEPLRQAGVQRLNISLDSLQPETLARITRGADVNKVLAGIAAAERAGFPLKINMVVMRGINDAEILDFAALTLNRPITVRFIEYMPSIRSDGWQERVVAGESILEQIGRRYPFVAQERDGLAGPARIFRIDGAAGDFGIITPVTGHFCEDCNRIRVTASGRVRSCLFADNGLDLKPFLARGDQEGLAAALRSVVACKPKQHALVEQDNSYTSFAMAAIGG</sequence>
<dbReference type="SUPFAM" id="SSF102114">
    <property type="entry name" value="Radical SAM enzymes"/>
    <property type="match status" value="1"/>
</dbReference>
<dbReference type="SFLD" id="SFLDS00029">
    <property type="entry name" value="Radical_SAM"/>
    <property type="match status" value="1"/>
</dbReference>
<evidence type="ECO:0000256" key="9">
    <source>
        <dbReference type="ARBA" id="ARBA00023150"/>
    </source>
</evidence>
<keyword evidence="15" id="KW-1185">Reference proteome</keyword>
<dbReference type="InterPro" id="IPR000385">
    <property type="entry name" value="MoaA_NifB_PqqE_Fe-S-bd_CS"/>
</dbReference>
<dbReference type="Proteomes" id="UP000811899">
    <property type="component" value="Unassembled WGS sequence"/>
</dbReference>
<dbReference type="PANTHER" id="PTHR22960:SF0">
    <property type="entry name" value="MOLYBDENUM COFACTOR BIOSYNTHESIS PROTEIN 1"/>
    <property type="match status" value="1"/>
</dbReference>
<feature type="binding site" evidence="12">
    <location>
        <position position="69"/>
    </location>
    <ligand>
        <name>S-adenosyl-L-methionine</name>
        <dbReference type="ChEBI" id="CHEBI:59789"/>
    </ligand>
</feature>
<accession>A0AAW4L6B9</accession>
<evidence type="ECO:0000256" key="8">
    <source>
        <dbReference type="ARBA" id="ARBA00023134"/>
    </source>
</evidence>
<dbReference type="AlphaFoldDB" id="A0AAW4L6B9"/>
<gene>
    <name evidence="12 14" type="primary">moaA</name>
    <name evidence="14" type="ORF">KI809_12390</name>
</gene>
<evidence type="ECO:0000256" key="10">
    <source>
        <dbReference type="ARBA" id="ARBA00023239"/>
    </source>
</evidence>
<dbReference type="PANTHER" id="PTHR22960">
    <property type="entry name" value="MOLYBDOPTERIN COFACTOR SYNTHESIS PROTEIN A"/>
    <property type="match status" value="1"/>
</dbReference>